<protein>
    <submittedName>
        <fullName evidence="2">Uncharacterized protein</fullName>
    </submittedName>
</protein>
<keyword evidence="3" id="KW-1185">Reference proteome</keyword>
<gene>
    <name evidence="2" type="ORF">AWC38_SpisGene7511</name>
</gene>
<feature type="coiled-coil region" evidence="1">
    <location>
        <begin position="80"/>
        <end position="107"/>
    </location>
</feature>
<evidence type="ECO:0000313" key="2">
    <source>
        <dbReference type="EMBL" id="PFX27763.1"/>
    </source>
</evidence>
<organism evidence="2 3">
    <name type="scientific">Stylophora pistillata</name>
    <name type="common">Smooth cauliflower coral</name>
    <dbReference type="NCBI Taxonomy" id="50429"/>
    <lineage>
        <taxon>Eukaryota</taxon>
        <taxon>Metazoa</taxon>
        <taxon>Cnidaria</taxon>
        <taxon>Anthozoa</taxon>
        <taxon>Hexacorallia</taxon>
        <taxon>Scleractinia</taxon>
        <taxon>Astrocoeniina</taxon>
        <taxon>Pocilloporidae</taxon>
        <taxon>Stylophora</taxon>
    </lineage>
</organism>
<reference evidence="3" key="1">
    <citation type="journal article" date="2017" name="bioRxiv">
        <title>Comparative analysis of the genomes of Stylophora pistillata and Acropora digitifera provides evidence for extensive differences between species of corals.</title>
        <authorList>
            <person name="Voolstra C.R."/>
            <person name="Li Y."/>
            <person name="Liew Y.J."/>
            <person name="Baumgarten S."/>
            <person name="Zoccola D."/>
            <person name="Flot J.-F."/>
            <person name="Tambutte S."/>
            <person name="Allemand D."/>
            <person name="Aranda M."/>
        </authorList>
    </citation>
    <scope>NUCLEOTIDE SEQUENCE [LARGE SCALE GENOMIC DNA]</scope>
</reference>
<keyword evidence="1" id="KW-0175">Coiled coil</keyword>
<evidence type="ECO:0000256" key="1">
    <source>
        <dbReference type="SAM" id="Coils"/>
    </source>
</evidence>
<dbReference type="EMBL" id="LSMT01000096">
    <property type="protein sequence ID" value="PFX27763.1"/>
    <property type="molecule type" value="Genomic_DNA"/>
</dbReference>
<comment type="caution">
    <text evidence="2">The sequence shown here is derived from an EMBL/GenBank/DDBJ whole genome shotgun (WGS) entry which is preliminary data.</text>
</comment>
<name>A0A2B4SFD5_STYPI</name>
<evidence type="ECO:0000313" key="3">
    <source>
        <dbReference type="Proteomes" id="UP000225706"/>
    </source>
</evidence>
<accession>A0A2B4SFD5</accession>
<proteinExistence type="predicted"/>
<dbReference type="Proteomes" id="UP000225706">
    <property type="component" value="Unassembled WGS sequence"/>
</dbReference>
<sequence>MQWTTAALPPPDLPPSPKAKLIEMPDKDLKVSGDEIKILMEYNLVPPSTINEELINKTLNWSDLDKSRISKQLQKLGGKKAGFSKNKEKNKEKIEKVENDIKLLQKYRDRIKLLNKGQELIFDESDNQRRERDENGESIYYGTYEGADILDVAKKIVTKVTCKTAKTLATKAAEKAFEKGAEEVGAADAAAIINGGFGIIEQMKVNFDGVKVLDSQGTNHAINVKNLIDFSKVYSKEVGPSMFHYPDTATGAVIQKYATLQLDGNAQNIAPTDNADYTDRFTQRKVLLAGGATNNIILPLNRFGFFQSFKNQIAPNGKDDFQIQLESDNNVLFRVGAAAAGRYIIEKFVLWVPKMECNPEGRQMWLEEYLKTHTWSYLNESIVTTTTQLRKHPFSIRKPRLVFVWVLNNAKMNDPEQNMFVFDTYNIPGADAKTITSARLKLGTSTYYPQNAIDPTNEMSTVWRMLTEYNKGFNDQLPGQTIDLKSFKDLYGILYFDLTKQADSLKNNSTSLELSYDLSGAANAQYIVYALILNEEEISVDVGKGKAVIRT</sequence>
<dbReference type="AlphaFoldDB" id="A0A2B4SFD5"/>